<dbReference type="PANTHER" id="PTHR22916:SF51">
    <property type="entry name" value="GLYCOSYLTRANSFERASE EPSH-RELATED"/>
    <property type="match status" value="1"/>
</dbReference>
<proteinExistence type="predicted"/>
<evidence type="ECO:0000259" key="3">
    <source>
        <dbReference type="Pfam" id="PF00535"/>
    </source>
</evidence>
<evidence type="ECO:0000256" key="2">
    <source>
        <dbReference type="ARBA" id="ARBA00022679"/>
    </source>
</evidence>
<comment type="caution">
    <text evidence="4">The sequence shown here is derived from an EMBL/GenBank/DDBJ whole genome shotgun (WGS) entry which is preliminary data.</text>
</comment>
<dbReference type="InterPro" id="IPR029044">
    <property type="entry name" value="Nucleotide-diphossugar_trans"/>
</dbReference>
<dbReference type="Proteomes" id="UP001596958">
    <property type="component" value="Unassembled WGS sequence"/>
</dbReference>
<dbReference type="PANTHER" id="PTHR22916">
    <property type="entry name" value="GLYCOSYLTRANSFERASE"/>
    <property type="match status" value="1"/>
</dbReference>
<evidence type="ECO:0000313" key="4">
    <source>
        <dbReference type="EMBL" id="MFD0750801.1"/>
    </source>
</evidence>
<evidence type="ECO:0000313" key="5">
    <source>
        <dbReference type="Proteomes" id="UP001596958"/>
    </source>
</evidence>
<keyword evidence="5" id="KW-1185">Reference proteome</keyword>
<gene>
    <name evidence="4" type="ORF">ACFQZS_11665</name>
</gene>
<dbReference type="InterPro" id="IPR001173">
    <property type="entry name" value="Glyco_trans_2-like"/>
</dbReference>
<dbReference type="Pfam" id="PF00535">
    <property type="entry name" value="Glycos_transf_2"/>
    <property type="match status" value="1"/>
</dbReference>
<dbReference type="SUPFAM" id="SSF53448">
    <property type="entry name" value="Nucleotide-diphospho-sugar transferases"/>
    <property type="match status" value="1"/>
</dbReference>
<accession>A0ABW2YXG5</accession>
<keyword evidence="2" id="KW-0808">Transferase</keyword>
<sequence length="321" mass="37133">MKPPLISVIVPVYNLNSFLNNCVDSILSQTYKNFELLLINDGSIDGSGETCDEYAKKDDRVRVLHKVNGGVTAARKSGVEIAQGQWITFVDGDDLTPPGALQDLITAVKENINIVIGAYHRIYDDGKYEFFENAYAGVFSNNSYLSIFLNGKVEVAPWGKLFRKHLFYGSIFDLPREIKNKEDLIMNLRLGLNNSGEVLIINKSVYSYRWDRPGSALSVFLKKFNLDYELKIMNYVQEALTETAKDEEFKTELATLYMNFLWGRKKHFFKINTTKYKQLKNMQEFVFKNNRRNLWQLILVFTFMKFGRIVTTLTFPRHNFV</sequence>
<feature type="domain" description="Glycosyltransferase 2-like" evidence="3">
    <location>
        <begin position="7"/>
        <end position="129"/>
    </location>
</feature>
<name>A0ABW2YXG5_9SPHI</name>
<keyword evidence="1" id="KW-0328">Glycosyltransferase</keyword>
<reference evidence="5" key="1">
    <citation type="journal article" date="2019" name="Int. J. Syst. Evol. Microbiol.">
        <title>The Global Catalogue of Microorganisms (GCM) 10K type strain sequencing project: providing services to taxonomists for standard genome sequencing and annotation.</title>
        <authorList>
            <consortium name="The Broad Institute Genomics Platform"/>
            <consortium name="The Broad Institute Genome Sequencing Center for Infectious Disease"/>
            <person name="Wu L."/>
            <person name="Ma J."/>
        </authorList>
    </citation>
    <scope>NUCLEOTIDE SEQUENCE [LARGE SCALE GENOMIC DNA]</scope>
    <source>
        <strain evidence="5">CCUG 63418</strain>
    </source>
</reference>
<dbReference type="RefSeq" id="WP_377100387.1">
    <property type="nucleotide sequence ID" value="NZ_JBHTHU010000006.1"/>
</dbReference>
<protein>
    <submittedName>
        <fullName evidence="4">Glycosyltransferase family 2 protein</fullName>
    </submittedName>
</protein>
<dbReference type="Gene3D" id="3.90.550.10">
    <property type="entry name" value="Spore Coat Polysaccharide Biosynthesis Protein SpsA, Chain A"/>
    <property type="match status" value="1"/>
</dbReference>
<dbReference type="EMBL" id="JBHTHU010000006">
    <property type="protein sequence ID" value="MFD0750801.1"/>
    <property type="molecule type" value="Genomic_DNA"/>
</dbReference>
<evidence type="ECO:0000256" key="1">
    <source>
        <dbReference type="ARBA" id="ARBA00022676"/>
    </source>
</evidence>
<organism evidence="4 5">
    <name type="scientific">Mucilaginibacter calamicampi</name>
    <dbReference type="NCBI Taxonomy" id="1302352"/>
    <lineage>
        <taxon>Bacteria</taxon>
        <taxon>Pseudomonadati</taxon>
        <taxon>Bacteroidota</taxon>
        <taxon>Sphingobacteriia</taxon>
        <taxon>Sphingobacteriales</taxon>
        <taxon>Sphingobacteriaceae</taxon>
        <taxon>Mucilaginibacter</taxon>
    </lineage>
</organism>